<evidence type="ECO:0000259" key="2">
    <source>
        <dbReference type="Pfam" id="PF02517"/>
    </source>
</evidence>
<evidence type="ECO:0000256" key="1">
    <source>
        <dbReference type="SAM" id="Phobius"/>
    </source>
</evidence>
<keyword evidence="4" id="KW-1185">Reference proteome</keyword>
<evidence type="ECO:0000313" key="4">
    <source>
        <dbReference type="Proteomes" id="UP000053899"/>
    </source>
</evidence>
<dbReference type="Proteomes" id="UP000053899">
    <property type="component" value="Unassembled WGS sequence"/>
</dbReference>
<dbReference type="GeneID" id="92352116"/>
<organism evidence="3 4">
    <name type="scientific">Leptothrix ochracea L12</name>
    <dbReference type="NCBI Taxonomy" id="735332"/>
    <lineage>
        <taxon>Bacteria</taxon>
        <taxon>Pseudomonadati</taxon>
        <taxon>Pseudomonadota</taxon>
        <taxon>Betaproteobacteria</taxon>
        <taxon>Burkholderiales</taxon>
        <taxon>Sphaerotilaceae</taxon>
        <taxon>Leptothrix</taxon>
    </lineage>
</organism>
<name>I4Z5Y7_9BURK</name>
<dbReference type="EMBL" id="JH660673">
    <property type="protein sequence ID" value="EIM31629.1"/>
    <property type="molecule type" value="Genomic_DNA"/>
</dbReference>
<dbReference type="GO" id="GO:0004175">
    <property type="term" value="F:endopeptidase activity"/>
    <property type="evidence" value="ECO:0007669"/>
    <property type="project" value="UniProtKB-ARBA"/>
</dbReference>
<accession>I4Z5Y7</accession>
<sequence length="162" mass="18172">MIRDRILHHSRAFRSAAWQQLLLGCTVASPGIAWLVASYGFGLPTSDPLRDLPLLVLGAAAEEIVFRGGLQVALAQRYWGQWRWMPVARLPWLSLTSANLITGVIFALMHLWRHPAPAALAVLPVSLLLGLSFEWSGRLRIPIMLHLWFNVSLWAASFLMRP</sequence>
<protein>
    <submittedName>
        <fullName evidence="3">CAAX amino terminal protease family</fullName>
    </submittedName>
</protein>
<dbReference type="HOGENOM" id="CLU_1633369_0_0_4"/>
<keyword evidence="3" id="KW-0645">Protease</keyword>
<dbReference type="InterPro" id="IPR003675">
    <property type="entry name" value="Rce1/LyrA-like_dom"/>
</dbReference>
<feature type="transmembrane region" description="Helical" evidence="1">
    <location>
        <begin position="90"/>
        <end position="112"/>
    </location>
</feature>
<keyword evidence="1" id="KW-0812">Transmembrane</keyword>
<dbReference type="GO" id="GO:0080120">
    <property type="term" value="P:CAAX-box protein maturation"/>
    <property type="evidence" value="ECO:0007669"/>
    <property type="project" value="UniProtKB-ARBA"/>
</dbReference>
<gene>
    <name evidence="3" type="ORF">LepocDRAFT_00003620</name>
</gene>
<proteinExistence type="predicted"/>
<dbReference type="PROSITE" id="PS51257">
    <property type="entry name" value="PROKAR_LIPOPROTEIN"/>
    <property type="match status" value="1"/>
</dbReference>
<dbReference type="RefSeq" id="WP_009453293.1">
    <property type="nucleotide sequence ID" value="NZ_JH660673.1"/>
</dbReference>
<evidence type="ECO:0000313" key="3">
    <source>
        <dbReference type="EMBL" id="EIM31629.1"/>
    </source>
</evidence>
<feature type="transmembrane region" description="Helical" evidence="1">
    <location>
        <begin position="21"/>
        <end position="40"/>
    </location>
</feature>
<feature type="domain" description="CAAX prenyl protease 2/Lysostaphin resistance protein A-like" evidence="2">
    <location>
        <begin position="53"/>
        <end position="151"/>
    </location>
</feature>
<keyword evidence="1" id="KW-1133">Transmembrane helix</keyword>
<dbReference type="Pfam" id="PF02517">
    <property type="entry name" value="Rce1-like"/>
    <property type="match status" value="1"/>
</dbReference>
<dbReference type="GO" id="GO:0006508">
    <property type="term" value="P:proteolysis"/>
    <property type="evidence" value="ECO:0007669"/>
    <property type="project" value="UniProtKB-KW"/>
</dbReference>
<feature type="transmembrane region" description="Helical" evidence="1">
    <location>
        <begin position="52"/>
        <end position="70"/>
    </location>
</feature>
<dbReference type="OrthoDB" id="7171777at2"/>
<keyword evidence="3" id="KW-0378">Hydrolase</keyword>
<dbReference type="AlphaFoldDB" id="I4Z5Y7"/>
<feature type="transmembrane region" description="Helical" evidence="1">
    <location>
        <begin position="118"/>
        <end position="136"/>
    </location>
</feature>
<reference evidence="3 4" key="1">
    <citation type="submission" date="2012-04" db="EMBL/GenBank/DDBJ databases">
        <title>Improved High-Quality Draft sequence of Leptothrix ochracea L12.</title>
        <authorList>
            <consortium name="US DOE Joint Genome Institute"/>
            <person name="Lucas S."/>
            <person name="Han J."/>
            <person name="Lapidus A."/>
            <person name="Cheng J.-F."/>
            <person name="Goodwin L."/>
            <person name="Pitluck S."/>
            <person name="Peters L."/>
            <person name="Zeytun A."/>
            <person name="Detter J.C."/>
            <person name="Han C."/>
            <person name="Tapia R."/>
            <person name="Land M."/>
            <person name="Hauser L."/>
            <person name="Kyrpides N."/>
            <person name="Ivanova N."/>
            <person name="Pagani I."/>
            <person name="Stepanauskas R."/>
            <person name="Masland D."/>
            <person name="Poulton N."/>
            <person name="Emerson D."/>
            <person name="Fleming E."/>
            <person name="Woyke T."/>
        </authorList>
    </citation>
    <scope>NUCLEOTIDE SEQUENCE [LARGE SCALE GENOMIC DNA]</scope>
    <source>
        <strain evidence="3 4">L12</strain>
    </source>
</reference>
<keyword evidence="1" id="KW-0472">Membrane</keyword>